<sequence>MSKTAFFDQAPSFSSSRLMKTYQPLPIRFVKGLGTRLWDQEEQEYLDAVAGVAVTNVGHSHPSVLEAITQQAGALLHVSNHYHNDWAEQLAYRLTKLTGMQQVFFGNSGAEANETALKLARLHAKRLGVDHPLIVVMERAFHGRTLGALSASDGLSIQAGFSPLLEGFVRIPFGDTIALETITSRYGERIVALLTEPIQGESGIHLPPPGYLKTLRRHCTSHGWLLMLDEIQTGLGRTGDWFAFQRESIVPDVLTLAKSLANGIPIGACLAIGEAAMLFSPGQHGSTFGGNPLACRVGCTVLDILERDALPAHANHQGQLLLTRLQEALREASHVRSIRGCGLMIGIELAQPCKHLMLEALEQHHLLINVTRDTTIRLLPPLVLDNNDLNILVDALRDLIV</sequence>
<evidence type="ECO:0000256" key="3">
    <source>
        <dbReference type="ARBA" id="ARBA00022605"/>
    </source>
</evidence>
<evidence type="ECO:0000313" key="9">
    <source>
        <dbReference type="Proteomes" id="UP000316905"/>
    </source>
</evidence>
<dbReference type="Proteomes" id="UP000316905">
    <property type="component" value="Unassembled WGS sequence"/>
</dbReference>
<dbReference type="GO" id="GO:0006526">
    <property type="term" value="P:L-arginine biosynthetic process"/>
    <property type="evidence" value="ECO:0007669"/>
    <property type="project" value="UniProtKB-ARBA"/>
</dbReference>
<dbReference type="InterPro" id="IPR004636">
    <property type="entry name" value="AcOrn/SuccOrn_fam"/>
</dbReference>
<dbReference type="NCBIfam" id="TIGR00707">
    <property type="entry name" value="argD"/>
    <property type="match status" value="1"/>
</dbReference>
<comment type="cofactor">
    <cofactor evidence="1">
        <name>pyridoxal 5'-phosphate</name>
        <dbReference type="ChEBI" id="CHEBI:597326"/>
    </cofactor>
</comment>
<evidence type="ECO:0000256" key="5">
    <source>
        <dbReference type="ARBA" id="ARBA00022898"/>
    </source>
</evidence>
<dbReference type="NCBIfam" id="NF002325">
    <property type="entry name" value="PRK01278.1"/>
    <property type="match status" value="1"/>
</dbReference>
<keyword evidence="4 8" id="KW-0808">Transferase</keyword>
<evidence type="ECO:0000256" key="1">
    <source>
        <dbReference type="ARBA" id="ARBA00001933"/>
    </source>
</evidence>
<evidence type="ECO:0000313" key="8">
    <source>
        <dbReference type="EMBL" id="TWI52510.1"/>
    </source>
</evidence>
<dbReference type="OrthoDB" id="9801052at2"/>
<dbReference type="InterPro" id="IPR015422">
    <property type="entry name" value="PyrdxlP-dep_Trfase_small"/>
</dbReference>
<dbReference type="EMBL" id="VLKY01000011">
    <property type="protein sequence ID" value="TWI52510.1"/>
    <property type="molecule type" value="Genomic_DNA"/>
</dbReference>
<comment type="pathway">
    <text evidence="6">Amino-acid biosynthesis.</text>
</comment>
<dbReference type="GO" id="GO:0042802">
    <property type="term" value="F:identical protein binding"/>
    <property type="evidence" value="ECO:0007669"/>
    <property type="project" value="TreeGrafter"/>
</dbReference>
<dbReference type="PANTHER" id="PTHR11986:SF79">
    <property type="entry name" value="ACETYLORNITHINE AMINOTRANSFERASE, MITOCHONDRIAL"/>
    <property type="match status" value="1"/>
</dbReference>
<dbReference type="CDD" id="cd00610">
    <property type="entry name" value="OAT_like"/>
    <property type="match status" value="1"/>
</dbReference>
<dbReference type="FunFam" id="3.40.640.10:FF:000004">
    <property type="entry name" value="Acetylornithine aminotransferase"/>
    <property type="match status" value="1"/>
</dbReference>
<organism evidence="8 9">
    <name type="scientific">Pseudomonas duriflava</name>
    <dbReference type="NCBI Taxonomy" id="459528"/>
    <lineage>
        <taxon>Bacteria</taxon>
        <taxon>Pseudomonadati</taxon>
        <taxon>Pseudomonadota</taxon>
        <taxon>Gammaproteobacteria</taxon>
        <taxon>Pseudomonadales</taxon>
        <taxon>Pseudomonadaceae</taxon>
        <taxon>Pseudomonas</taxon>
    </lineage>
</organism>
<keyword evidence="5 7" id="KW-0663">Pyridoxal phosphate</keyword>
<evidence type="ECO:0000256" key="2">
    <source>
        <dbReference type="ARBA" id="ARBA00022576"/>
    </source>
</evidence>
<dbReference type="PANTHER" id="PTHR11986">
    <property type="entry name" value="AMINOTRANSFERASE CLASS III"/>
    <property type="match status" value="1"/>
</dbReference>
<dbReference type="Pfam" id="PF00202">
    <property type="entry name" value="Aminotran_3"/>
    <property type="match status" value="1"/>
</dbReference>
<dbReference type="InterPro" id="IPR049704">
    <property type="entry name" value="Aminotrans_3_PPA_site"/>
</dbReference>
<name>A0A562Q8J3_9PSED</name>
<dbReference type="InterPro" id="IPR005814">
    <property type="entry name" value="Aminotrans_3"/>
</dbReference>
<evidence type="ECO:0000256" key="6">
    <source>
        <dbReference type="ARBA" id="ARBA00029440"/>
    </source>
</evidence>
<proteinExistence type="inferred from homology"/>
<dbReference type="GO" id="GO:0030170">
    <property type="term" value="F:pyridoxal phosphate binding"/>
    <property type="evidence" value="ECO:0007669"/>
    <property type="project" value="InterPro"/>
</dbReference>
<dbReference type="AlphaFoldDB" id="A0A562Q8J3"/>
<accession>A0A562Q8J3</accession>
<protein>
    <submittedName>
        <fullName evidence="8">Acetylornithine aminotransferase</fullName>
    </submittedName>
</protein>
<comment type="similarity">
    <text evidence="7">Belongs to the class-III pyridoxal-phosphate-dependent aminotransferase family.</text>
</comment>
<gene>
    <name evidence="8" type="ORF">IQ22_03280</name>
</gene>
<dbReference type="Gene3D" id="3.40.640.10">
    <property type="entry name" value="Type I PLP-dependent aspartate aminotransferase-like (Major domain)"/>
    <property type="match status" value="1"/>
</dbReference>
<reference evidence="8 9" key="1">
    <citation type="journal article" date="2015" name="Stand. Genomic Sci.">
        <title>Genomic Encyclopedia of Bacterial and Archaeal Type Strains, Phase III: the genomes of soil and plant-associated and newly described type strains.</title>
        <authorList>
            <person name="Whitman W.B."/>
            <person name="Woyke T."/>
            <person name="Klenk H.P."/>
            <person name="Zhou Y."/>
            <person name="Lilburn T.G."/>
            <person name="Beck B.J."/>
            <person name="De Vos P."/>
            <person name="Vandamme P."/>
            <person name="Eisen J.A."/>
            <person name="Garrity G."/>
            <person name="Hugenholtz P."/>
            <person name="Kyrpides N.C."/>
        </authorList>
    </citation>
    <scope>NUCLEOTIDE SEQUENCE [LARGE SCALE GENOMIC DNA]</scope>
    <source>
        <strain evidence="8 9">CGMCC 1.6858</strain>
    </source>
</reference>
<dbReference type="Gene3D" id="3.90.1150.10">
    <property type="entry name" value="Aspartate Aminotransferase, domain 1"/>
    <property type="match status" value="1"/>
</dbReference>
<dbReference type="InterPro" id="IPR050103">
    <property type="entry name" value="Class-III_PLP-dep_AT"/>
</dbReference>
<dbReference type="PROSITE" id="PS00600">
    <property type="entry name" value="AA_TRANSFER_CLASS_3"/>
    <property type="match status" value="1"/>
</dbReference>
<keyword evidence="2 8" id="KW-0032">Aminotransferase</keyword>
<evidence type="ECO:0000256" key="7">
    <source>
        <dbReference type="RuleBase" id="RU003560"/>
    </source>
</evidence>
<evidence type="ECO:0000256" key="4">
    <source>
        <dbReference type="ARBA" id="ARBA00022679"/>
    </source>
</evidence>
<keyword evidence="9" id="KW-1185">Reference proteome</keyword>
<keyword evidence="3" id="KW-0028">Amino-acid biosynthesis</keyword>
<dbReference type="InterPro" id="IPR015421">
    <property type="entry name" value="PyrdxlP-dep_Trfase_major"/>
</dbReference>
<comment type="caution">
    <text evidence="8">The sequence shown here is derived from an EMBL/GenBank/DDBJ whole genome shotgun (WGS) entry which is preliminary data.</text>
</comment>
<dbReference type="RefSeq" id="WP_145143785.1">
    <property type="nucleotide sequence ID" value="NZ_VLKY01000011.1"/>
</dbReference>
<dbReference type="PIRSF" id="PIRSF000521">
    <property type="entry name" value="Transaminase_4ab_Lys_Orn"/>
    <property type="match status" value="1"/>
</dbReference>
<dbReference type="GO" id="GO:0008483">
    <property type="term" value="F:transaminase activity"/>
    <property type="evidence" value="ECO:0007669"/>
    <property type="project" value="UniProtKB-KW"/>
</dbReference>
<dbReference type="InterPro" id="IPR015424">
    <property type="entry name" value="PyrdxlP-dep_Trfase"/>
</dbReference>
<dbReference type="SUPFAM" id="SSF53383">
    <property type="entry name" value="PLP-dependent transferases"/>
    <property type="match status" value="1"/>
</dbReference>